<dbReference type="EMBL" id="MOEN01000007">
    <property type="protein sequence ID" value="OMH40866.1"/>
    <property type="molecule type" value="Genomic_DNA"/>
</dbReference>
<dbReference type="STRING" id="1914305.BLW93_02830"/>
<proteinExistence type="predicted"/>
<reference evidence="3 4" key="1">
    <citation type="submission" date="2016-10" db="EMBL/GenBank/DDBJ databases">
        <title>Genome sequence of a sulfur-reducing bacterium Desulfurobacterium indicum K6013.</title>
        <authorList>
            <person name="Cao J."/>
            <person name="Shao Z."/>
            <person name="Alain K."/>
            <person name="Jebbar M."/>
        </authorList>
    </citation>
    <scope>NUCLEOTIDE SEQUENCE [LARGE SCALE GENOMIC DNA]</scope>
    <source>
        <strain evidence="3 4">K6013</strain>
    </source>
</reference>
<keyword evidence="1" id="KW-0472">Membrane</keyword>
<keyword evidence="1" id="KW-1133">Transmembrane helix</keyword>
<dbReference type="SUPFAM" id="SSF50156">
    <property type="entry name" value="PDZ domain-like"/>
    <property type="match status" value="1"/>
</dbReference>
<gene>
    <name evidence="3" type="ORF">BLW93_02830</name>
</gene>
<dbReference type="Pfam" id="PF17820">
    <property type="entry name" value="PDZ_6"/>
    <property type="match status" value="1"/>
</dbReference>
<dbReference type="InterPro" id="IPR036034">
    <property type="entry name" value="PDZ_sf"/>
</dbReference>
<protein>
    <recommendedName>
        <fullName evidence="2">PDZ domain-containing protein</fullName>
    </recommendedName>
</protein>
<feature type="domain" description="PDZ" evidence="2">
    <location>
        <begin position="215"/>
        <end position="250"/>
    </location>
</feature>
<evidence type="ECO:0000313" key="4">
    <source>
        <dbReference type="Proteomes" id="UP000187408"/>
    </source>
</evidence>
<keyword evidence="4" id="KW-1185">Reference proteome</keyword>
<organism evidence="3 4">
    <name type="scientific">Desulfurobacterium indicum</name>
    <dbReference type="NCBI Taxonomy" id="1914305"/>
    <lineage>
        <taxon>Bacteria</taxon>
        <taxon>Pseudomonadati</taxon>
        <taxon>Aquificota</taxon>
        <taxon>Aquificia</taxon>
        <taxon>Desulfurobacteriales</taxon>
        <taxon>Desulfurobacteriaceae</taxon>
        <taxon>Desulfurobacterium</taxon>
    </lineage>
</organism>
<feature type="transmembrane region" description="Helical" evidence="1">
    <location>
        <begin position="12"/>
        <end position="40"/>
    </location>
</feature>
<dbReference type="InterPro" id="IPR041489">
    <property type="entry name" value="PDZ_6"/>
</dbReference>
<evidence type="ECO:0000259" key="2">
    <source>
        <dbReference type="Pfam" id="PF17820"/>
    </source>
</evidence>
<dbReference type="Gene3D" id="2.30.42.10">
    <property type="match status" value="1"/>
</dbReference>
<name>A0A1R1MM75_9BACT</name>
<dbReference type="RefSeq" id="WP_076712605.1">
    <property type="nucleotide sequence ID" value="NZ_MOEN01000007.1"/>
</dbReference>
<keyword evidence="1" id="KW-0812">Transmembrane</keyword>
<evidence type="ECO:0000313" key="3">
    <source>
        <dbReference type="EMBL" id="OMH40866.1"/>
    </source>
</evidence>
<sequence>MTRKDIFNRILSLLPIFVNSISLFVIFAAVGVGFSLFVFLKTFNLDTSLPPALHKKVKYIKRNYSGLDKFFLSKSTSNVVLTGNDVQSQVSAVSGKVLGTITTGKDRFLLISQGDSFKILKEGDTLNGKTIVKIAPLYYQLSDGSKIYLLSSGSGSLNRNLPPNFPVERRGKERIVKLDRTMVERETADIGKLLKDVNIVPVLRHGETIGYRFLRIKPGTILTKIGFRNGDIVTAVNNMPVRTVEDAFKIYNMLRNEDTVKVEIERRGRKEVIIYEIR</sequence>
<dbReference type="Proteomes" id="UP000187408">
    <property type="component" value="Unassembled WGS sequence"/>
</dbReference>
<evidence type="ECO:0000256" key="1">
    <source>
        <dbReference type="SAM" id="Phobius"/>
    </source>
</evidence>
<accession>A0A1R1MM75</accession>
<dbReference type="AlphaFoldDB" id="A0A1R1MM75"/>
<comment type="caution">
    <text evidence="3">The sequence shown here is derived from an EMBL/GenBank/DDBJ whole genome shotgun (WGS) entry which is preliminary data.</text>
</comment>
<dbReference type="OrthoDB" id="11734at2"/>